<name>A0ABS2RL30_9ACTN</name>
<protein>
    <submittedName>
        <fullName evidence="1">UPF0271 protein</fullName>
    </submittedName>
</protein>
<dbReference type="NCBIfam" id="NF003814">
    <property type="entry name" value="PRK05406.1-3"/>
    <property type="match status" value="1"/>
</dbReference>
<reference evidence="1 2" key="1">
    <citation type="submission" date="2021-01" db="EMBL/GenBank/DDBJ databases">
        <title>Sequencing the genomes of 1000 actinobacteria strains.</title>
        <authorList>
            <person name="Klenk H.-P."/>
        </authorList>
    </citation>
    <scope>NUCLEOTIDE SEQUENCE [LARGE SCALE GENOMIC DNA]</scope>
    <source>
        <strain evidence="1 2">DSM 18662</strain>
    </source>
</reference>
<dbReference type="NCBIfam" id="NF003816">
    <property type="entry name" value="PRK05406.1-5"/>
    <property type="match status" value="1"/>
</dbReference>
<dbReference type="EMBL" id="JAFBCF010000001">
    <property type="protein sequence ID" value="MBM7799724.1"/>
    <property type="molecule type" value="Genomic_DNA"/>
</dbReference>
<dbReference type="SUPFAM" id="SSF88713">
    <property type="entry name" value="Glycoside hydrolase/deacetylase"/>
    <property type="match status" value="1"/>
</dbReference>
<dbReference type="PANTHER" id="PTHR30292">
    <property type="entry name" value="UNCHARACTERIZED PROTEIN YBGL-RELATED"/>
    <property type="match status" value="1"/>
</dbReference>
<dbReference type="Gene3D" id="3.20.20.370">
    <property type="entry name" value="Glycoside hydrolase/deacetylase"/>
    <property type="match status" value="1"/>
</dbReference>
<dbReference type="PANTHER" id="PTHR30292:SF0">
    <property type="entry name" value="5-OXOPROLINASE SUBUNIT A"/>
    <property type="match status" value="1"/>
</dbReference>
<comment type="caution">
    <text evidence="1">The sequence shown here is derived from an EMBL/GenBank/DDBJ whole genome shotgun (WGS) entry which is preliminary data.</text>
</comment>
<organism evidence="1 2">
    <name type="scientific">Microlunatus panaciterrae</name>
    <dbReference type="NCBI Taxonomy" id="400768"/>
    <lineage>
        <taxon>Bacteria</taxon>
        <taxon>Bacillati</taxon>
        <taxon>Actinomycetota</taxon>
        <taxon>Actinomycetes</taxon>
        <taxon>Propionibacteriales</taxon>
        <taxon>Propionibacteriaceae</taxon>
        <taxon>Microlunatus</taxon>
    </lineage>
</organism>
<accession>A0ABS2RL30</accession>
<gene>
    <name evidence="1" type="ORF">JOE57_002645</name>
</gene>
<proteinExistence type="predicted"/>
<dbReference type="Proteomes" id="UP000704762">
    <property type="component" value="Unassembled WGS sequence"/>
</dbReference>
<dbReference type="Pfam" id="PF03746">
    <property type="entry name" value="LamB_YcsF"/>
    <property type="match status" value="1"/>
</dbReference>
<keyword evidence="2" id="KW-1185">Reference proteome</keyword>
<dbReference type="InterPro" id="IPR005501">
    <property type="entry name" value="LamB/YcsF/PxpA-like"/>
</dbReference>
<dbReference type="CDD" id="cd10787">
    <property type="entry name" value="LamB_YcsF_like"/>
    <property type="match status" value="1"/>
</dbReference>
<evidence type="ECO:0000313" key="1">
    <source>
        <dbReference type="EMBL" id="MBM7799724.1"/>
    </source>
</evidence>
<dbReference type="InterPro" id="IPR011330">
    <property type="entry name" value="Glyco_hydro/deAcase_b/a-brl"/>
</dbReference>
<evidence type="ECO:0000313" key="2">
    <source>
        <dbReference type="Proteomes" id="UP000704762"/>
    </source>
</evidence>
<sequence length="241" mass="25907">MAIDLNADLGESFGRWTLGDDEAMLDLITSANVACGFHAGDPATIRVTCREAVRRGVRIGAQVGYHDLVGFGRRFIDISLSDLSADILYQIGALDALARSVGGQVSYLKPHGALYNTVVDHEEQAYAVVTAVEAFGRDLPIVGLPGSALLRIAEDHQISTITEYFVDRNYTADGRLVDRRQPDALISDPDEASQRALQAAKEQRADSFCIHGDTVGSVAMAAAVRECLVAAGIEIRPFTSD</sequence>